<dbReference type="InterPro" id="IPR014903">
    <property type="entry name" value="DUF1796"/>
</dbReference>
<dbReference type="Pfam" id="PF08795">
    <property type="entry name" value="DUF1796"/>
    <property type="match status" value="1"/>
</dbReference>
<dbReference type="EMBL" id="MN740992">
    <property type="protein sequence ID" value="QHU21731.1"/>
    <property type="molecule type" value="Genomic_DNA"/>
</dbReference>
<evidence type="ECO:0008006" key="2">
    <source>
        <dbReference type="Google" id="ProtNLM"/>
    </source>
</evidence>
<dbReference type="PROSITE" id="PS51257">
    <property type="entry name" value="PROKAR_LIPOPROTEIN"/>
    <property type="match status" value="1"/>
</dbReference>
<reference evidence="1" key="1">
    <citation type="journal article" date="2020" name="Nature">
        <title>Giant virus diversity and host interactions through global metagenomics.</title>
        <authorList>
            <person name="Schulz F."/>
            <person name="Roux S."/>
            <person name="Paez-Espino D."/>
            <person name="Jungbluth S."/>
            <person name="Walsh D.A."/>
            <person name="Denef V.J."/>
            <person name="McMahon K.D."/>
            <person name="Konstantinidis K.T."/>
            <person name="Eloe-Fadrosh E.A."/>
            <person name="Kyrpides N.C."/>
            <person name="Woyke T."/>
        </authorList>
    </citation>
    <scope>NUCLEOTIDE SEQUENCE</scope>
    <source>
        <strain evidence="1">GVMAG-S-3300013286-35</strain>
    </source>
</reference>
<proteinExistence type="predicted"/>
<dbReference type="AlphaFoldDB" id="A0A6C0KWU3"/>
<evidence type="ECO:0000313" key="1">
    <source>
        <dbReference type="EMBL" id="QHU21731.1"/>
    </source>
</evidence>
<organism evidence="1">
    <name type="scientific">viral metagenome</name>
    <dbReference type="NCBI Taxonomy" id="1070528"/>
    <lineage>
        <taxon>unclassified sequences</taxon>
        <taxon>metagenomes</taxon>
        <taxon>organismal metagenomes</taxon>
    </lineage>
</organism>
<name>A0A6C0KWU3_9ZZZZ</name>
<protein>
    <recommendedName>
        <fullName evidence="2">Papain-like cysteine peptidase</fullName>
    </recommendedName>
</protein>
<accession>A0A6C0KWU3</accession>
<sequence length="225" mass="26934">MDFYFGKKYCIPISLGFGCAAAEFIAFCGKRDGVFYERQVFDWLGTNMWAITELTENGFSDFLSPEYFARRARFTYREDSWPTNIKYDIVFIHDFKLLDFMREFNEFKERYKRRVERYLSLLRSNNELLFLRVESDGTEVVHCPESRGNWSDELTPLRNFALYLKKKGAKYSIIYLTYSGATHWDPELRVCFVNFTKFSYRERFSAPMLEKILRDNLEFIKTSIN</sequence>